<reference evidence="7 8" key="1">
    <citation type="submission" date="2013-02" db="EMBL/GenBank/DDBJ databases">
        <title>The Genome Sequence of Enterococcus phoeniculicola BAA-412.</title>
        <authorList>
            <consortium name="The Broad Institute Genome Sequencing Platform"/>
            <consortium name="The Broad Institute Genome Sequencing Center for Infectious Disease"/>
            <person name="Earl A.M."/>
            <person name="Gilmore M.S."/>
            <person name="Lebreton F."/>
            <person name="Walker B."/>
            <person name="Young S.K."/>
            <person name="Zeng Q."/>
            <person name="Gargeya S."/>
            <person name="Fitzgerald M."/>
            <person name="Haas B."/>
            <person name="Abouelleil A."/>
            <person name="Alvarado L."/>
            <person name="Arachchi H.M."/>
            <person name="Berlin A.M."/>
            <person name="Chapman S.B."/>
            <person name="Dewar J."/>
            <person name="Goldberg J."/>
            <person name="Griggs A."/>
            <person name="Gujja S."/>
            <person name="Hansen M."/>
            <person name="Howarth C."/>
            <person name="Imamovic A."/>
            <person name="Larimer J."/>
            <person name="McCowan C."/>
            <person name="Murphy C."/>
            <person name="Neiman D."/>
            <person name="Pearson M."/>
            <person name="Priest M."/>
            <person name="Roberts A."/>
            <person name="Saif S."/>
            <person name="Shea T."/>
            <person name="Sisk P."/>
            <person name="Sykes S."/>
            <person name="Wortman J."/>
            <person name="Nusbaum C."/>
            <person name="Birren B."/>
        </authorList>
    </citation>
    <scope>NUCLEOTIDE SEQUENCE [LARGE SCALE GENOMIC DNA]</scope>
    <source>
        <strain evidence="7 8">ATCC BAA-412</strain>
    </source>
</reference>
<dbReference type="Proteomes" id="UP000013785">
    <property type="component" value="Unassembled WGS sequence"/>
</dbReference>
<evidence type="ECO:0000256" key="4">
    <source>
        <dbReference type="ARBA" id="ARBA00022679"/>
    </source>
</evidence>
<dbReference type="Gene3D" id="3.40.50.11820">
    <property type="match status" value="1"/>
</dbReference>
<organism evidence="7 8">
    <name type="scientific">Enterococcus phoeniculicola ATCC BAA-412</name>
    <dbReference type="NCBI Taxonomy" id="1158610"/>
    <lineage>
        <taxon>Bacteria</taxon>
        <taxon>Bacillati</taxon>
        <taxon>Bacillota</taxon>
        <taxon>Bacilli</taxon>
        <taxon>Lactobacillales</taxon>
        <taxon>Enterococcaceae</taxon>
        <taxon>Enterococcus</taxon>
    </lineage>
</organism>
<keyword evidence="3" id="KW-1003">Cell membrane</keyword>
<dbReference type="InterPro" id="IPR043148">
    <property type="entry name" value="TagF_C"/>
</dbReference>
<evidence type="ECO:0000256" key="3">
    <source>
        <dbReference type="ARBA" id="ARBA00022475"/>
    </source>
</evidence>
<accession>R3WMC1</accession>
<dbReference type="OrthoDB" id="9811865at2"/>
<comment type="similarity">
    <text evidence="2">Belongs to the CDP-glycerol glycerophosphotransferase family.</text>
</comment>
<comment type="caution">
    <text evidence="7">The sequence shown here is derived from an EMBL/GenBank/DDBJ whole genome shotgun (WGS) entry which is preliminary data.</text>
</comment>
<dbReference type="STRING" id="154621.RV11_GL002208"/>
<dbReference type="InterPro" id="IPR051612">
    <property type="entry name" value="Teichoic_Acid_Biosynth"/>
</dbReference>
<comment type="subcellular location">
    <subcellularLocation>
        <location evidence="1">Cell membrane</location>
        <topology evidence="1">Peripheral membrane protein</topology>
    </subcellularLocation>
</comment>
<dbReference type="HOGENOM" id="CLU_360124_0_0_9"/>
<evidence type="ECO:0000256" key="2">
    <source>
        <dbReference type="ARBA" id="ARBA00010488"/>
    </source>
</evidence>
<dbReference type="PANTHER" id="PTHR37316:SF3">
    <property type="entry name" value="TEICHOIC ACID GLYCEROL-PHOSPHATE TRANSFERASE"/>
    <property type="match status" value="1"/>
</dbReference>
<evidence type="ECO:0000256" key="6">
    <source>
        <dbReference type="ARBA" id="ARBA00023136"/>
    </source>
</evidence>
<proteinExistence type="inferred from homology"/>
<keyword evidence="8" id="KW-1185">Reference proteome</keyword>
<dbReference type="PATRIC" id="fig|1158610.3.peg.497"/>
<dbReference type="RefSeq" id="WP_010767197.1">
    <property type="nucleotide sequence ID" value="NZ_ASWE01000004.1"/>
</dbReference>
<dbReference type="Gene3D" id="3.40.50.12580">
    <property type="match status" value="1"/>
</dbReference>
<dbReference type="Gene3D" id="3.40.50.2000">
    <property type="entry name" value="Glycogen Phosphorylase B"/>
    <property type="match status" value="2"/>
</dbReference>
<evidence type="ECO:0000313" key="8">
    <source>
        <dbReference type="Proteomes" id="UP000013785"/>
    </source>
</evidence>
<dbReference type="Pfam" id="PF04464">
    <property type="entry name" value="Glyphos_transf"/>
    <property type="match status" value="1"/>
</dbReference>
<dbReference type="GO" id="GO:0047355">
    <property type="term" value="F:CDP-glycerol glycerophosphotransferase activity"/>
    <property type="evidence" value="ECO:0007669"/>
    <property type="project" value="InterPro"/>
</dbReference>
<dbReference type="EMBL" id="AJAT01000007">
    <property type="protein sequence ID" value="EOL48971.1"/>
    <property type="molecule type" value="Genomic_DNA"/>
</dbReference>
<name>R3WMC1_9ENTE</name>
<dbReference type="GO" id="GO:0019350">
    <property type="term" value="P:teichoic acid biosynthetic process"/>
    <property type="evidence" value="ECO:0007669"/>
    <property type="project" value="UniProtKB-KW"/>
</dbReference>
<gene>
    <name evidence="7" type="ORF">UC3_00524</name>
</gene>
<sequence>MKIAIVGYNIFGVGGTSRSNINLVKELTRAGAELTVFNITDFTNEDVTDLITREEMSTKIIFSPLNEIFSIVEQDVYILTRESLFLLSKAIKSNFPKSKVIGEVHAPLERLKFEETFYQDSIDVFRVATESIKESFKKIIGKENVVQYPVSIEHIKYQQKIDNEVVASNNLVIYSRFDEEQKDISYAIQLIHYLVNTLKIYQFKLYIKGAGPGATLYRNLIRYYNIQNYVRINYDLPSDYIYLSTARFETFGYSIMEAFAEGRRVLMYEGDDNVLPEIYGDYETIGWLTKDIERDAKYILDYISKVRTNDEYLRDVQRAKKYSVVEDYGKNYLMKVVNSPYSSNYVGQDDDRELVQEIYKLHGRIESSLSTKFYGKLKRTKGIRKILKNTKIQKIMRSYYNKKNGSESVLSEMNLRDDFVFVESFHGKNFSGDPKYLALALKNKYPNLNIFVSSINQLVDMEIYSFGCIPLRTGSRLYTTRFKQSRCVILNGNSLDKVGKNEQQIFVETWHGFPLKKMVSDLEDEKQREEETEAFIPRMLKWSYLLSSSEKNTKYIQSAFSLSKNEDLEILETGVPRNTYLLLNKDNVEEIQRVHFKYFNKKEKEKKYVLYCPTWRKDSRDNISTLDLIKLINLLPKSYELIVKLHPHESHLRKQYAQLSSRIHCFYNELVDIQELYLISSLLITDYSSAMFDFAHLNRKIIIFQEDAEAYASKIGWYFDLENLIGISGANYSEKKLAEEIIRPYDEFSTELITKNLMTDDSVESTNEIINILSKKVSWE</sequence>
<keyword evidence="6" id="KW-0472">Membrane</keyword>
<evidence type="ECO:0000256" key="5">
    <source>
        <dbReference type="ARBA" id="ARBA00022944"/>
    </source>
</evidence>
<keyword evidence="5" id="KW-0777">Teichoic acid biosynthesis</keyword>
<evidence type="ECO:0000256" key="1">
    <source>
        <dbReference type="ARBA" id="ARBA00004202"/>
    </source>
</evidence>
<dbReference type="AlphaFoldDB" id="R3WMC1"/>
<dbReference type="PANTHER" id="PTHR37316">
    <property type="entry name" value="TEICHOIC ACID GLYCEROL-PHOSPHATE PRIMASE"/>
    <property type="match status" value="1"/>
</dbReference>
<keyword evidence="4" id="KW-0808">Transferase</keyword>
<protein>
    <submittedName>
        <fullName evidence="7">Uncharacterized protein</fullName>
    </submittedName>
</protein>
<evidence type="ECO:0000313" key="7">
    <source>
        <dbReference type="EMBL" id="EOL48971.1"/>
    </source>
</evidence>
<dbReference type="eggNOG" id="COG1887">
    <property type="taxonomic scope" value="Bacteria"/>
</dbReference>
<dbReference type="SUPFAM" id="SSF53756">
    <property type="entry name" value="UDP-Glycosyltransferase/glycogen phosphorylase"/>
    <property type="match status" value="2"/>
</dbReference>
<dbReference type="InterPro" id="IPR007554">
    <property type="entry name" value="Glycerophosphate_synth"/>
</dbReference>
<dbReference type="GO" id="GO:0005886">
    <property type="term" value="C:plasma membrane"/>
    <property type="evidence" value="ECO:0007669"/>
    <property type="project" value="UniProtKB-SubCell"/>
</dbReference>
<dbReference type="InterPro" id="IPR043149">
    <property type="entry name" value="TagF_N"/>
</dbReference>